<evidence type="ECO:0000259" key="11">
    <source>
        <dbReference type="PROSITE" id="PS51846"/>
    </source>
</evidence>
<feature type="transmembrane region" description="Helical" evidence="9">
    <location>
        <begin position="137"/>
        <end position="161"/>
    </location>
</feature>
<comment type="caution">
    <text evidence="12">The sequence shown here is derived from an EMBL/GenBank/DDBJ whole genome shotgun (WGS) entry which is preliminary data.</text>
</comment>
<dbReference type="PROSITE" id="PS51846">
    <property type="entry name" value="CNNM"/>
    <property type="match status" value="1"/>
</dbReference>
<dbReference type="RefSeq" id="WP_007365833.1">
    <property type="nucleotide sequence ID" value="NZ_ACLR01000182.1"/>
</dbReference>
<keyword evidence="2 8" id="KW-0812">Transmembrane</keyword>
<protein>
    <submittedName>
        <fullName evidence="12">Transporter associated domain protein</fullName>
    </submittedName>
</protein>
<evidence type="ECO:0000256" key="4">
    <source>
        <dbReference type="ARBA" id="ARBA00022989"/>
    </source>
</evidence>
<dbReference type="InterPro" id="IPR036318">
    <property type="entry name" value="FAD-bd_PCMH-like_sf"/>
</dbReference>
<dbReference type="CDD" id="cd04590">
    <property type="entry name" value="CBS_pair_CorC_HlyC_assoc"/>
    <property type="match status" value="1"/>
</dbReference>
<dbReference type="PANTHER" id="PTHR22777">
    <property type="entry name" value="HEMOLYSIN-RELATED"/>
    <property type="match status" value="1"/>
</dbReference>
<dbReference type="Gene3D" id="3.30.465.10">
    <property type="match status" value="1"/>
</dbReference>
<keyword evidence="13" id="KW-1185">Reference proteome</keyword>
<feature type="transmembrane region" description="Helical" evidence="9">
    <location>
        <begin position="6"/>
        <end position="29"/>
    </location>
</feature>
<feature type="transmembrane region" description="Helical" evidence="9">
    <location>
        <begin position="95"/>
        <end position="116"/>
    </location>
</feature>
<evidence type="ECO:0000313" key="12">
    <source>
        <dbReference type="EMBL" id="EEK16392.1"/>
    </source>
</evidence>
<comment type="subcellular location">
    <subcellularLocation>
        <location evidence="1">Membrane</location>
        <topology evidence="1">Multi-pass membrane protein</topology>
    </subcellularLocation>
</comment>
<feature type="domain" description="CBS" evidence="10">
    <location>
        <begin position="276"/>
        <end position="333"/>
    </location>
</feature>
<evidence type="ECO:0000256" key="2">
    <source>
        <dbReference type="ARBA" id="ARBA00022692"/>
    </source>
</evidence>
<dbReference type="Pfam" id="PF03471">
    <property type="entry name" value="CorC_HlyC"/>
    <property type="match status" value="1"/>
</dbReference>
<dbReference type="Proteomes" id="UP000003303">
    <property type="component" value="Unassembled WGS sequence"/>
</dbReference>
<keyword evidence="3" id="KW-0677">Repeat</keyword>
<gene>
    <name evidence="12" type="ORF">PORUE0001_0344</name>
</gene>
<keyword evidence="6 8" id="KW-0472">Membrane</keyword>
<dbReference type="GO" id="GO:0050660">
    <property type="term" value="F:flavin adenine dinucleotide binding"/>
    <property type="evidence" value="ECO:0007669"/>
    <property type="project" value="InterPro"/>
</dbReference>
<evidence type="ECO:0000259" key="10">
    <source>
        <dbReference type="PROSITE" id="PS51371"/>
    </source>
</evidence>
<dbReference type="PANTHER" id="PTHR22777:SF17">
    <property type="entry name" value="UPF0053 PROTEIN SLL0260"/>
    <property type="match status" value="1"/>
</dbReference>
<dbReference type="PROSITE" id="PS51371">
    <property type="entry name" value="CBS"/>
    <property type="match status" value="1"/>
</dbReference>
<name>C2MD23_9PORP</name>
<organism evidence="12 13">
    <name type="scientific">Porphyromonas uenonis 60-3</name>
    <dbReference type="NCBI Taxonomy" id="596327"/>
    <lineage>
        <taxon>Bacteria</taxon>
        <taxon>Pseudomonadati</taxon>
        <taxon>Bacteroidota</taxon>
        <taxon>Bacteroidia</taxon>
        <taxon>Bacteroidales</taxon>
        <taxon>Porphyromonadaceae</taxon>
        <taxon>Porphyromonas</taxon>
    </lineage>
</organism>
<reference evidence="12 13" key="1">
    <citation type="submission" date="2009-04" db="EMBL/GenBank/DDBJ databases">
        <authorList>
            <person name="Sebastian Y."/>
            <person name="Madupu R."/>
            <person name="Durkin A.S."/>
            <person name="Torralba M."/>
            <person name="Methe B."/>
            <person name="Sutton G.G."/>
            <person name="Strausberg R.L."/>
            <person name="Nelson K.E."/>
        </authorList>
    </citation>
    <scope>NUCLEOTIDE SEQUENCE [LARGE SCALE GENOMIC DNA]</scope>
    <source>
        <strain evidence="12 13">60-3</strain>
    </source>
</reference>
<evidence type="ECO:0000313" key="13">
    <source>
        <dbReference type="Proteomes" id="UP000003303"/>
    </source>
</evidence>
<dbReference type="SUPFAM" id="SSF56176">
    <property type="entry name" value="FAD-binding/transporter-associated domain-like"/>
    <property type="match status" value="1"/>
</dbReference>
<evidence type="ECO:0000256" key="6">
    <source>
        <dbReference type="ARBA" id="ARBA00023136"/>
    </source>
</evidence>
<dbReference type="STRING" id="596327.PORUE0001_0344"/>
<evidence type="ECO:0000256" key="7">
    <source>
        <dbReference type="PROSITE-ProRule" id="PRU00703"/>
    </source>
</evidence>
<dbReference type="eggNOG" id="COG1253">
    <property type="taxonomic scope" value="Bacteria"/>
</dbReference>
<dbReference type="InterPro" id="IPR005170">
    <property type="entry name" value="Transptr-assoc_dom"/>
</dbReference>
<accession>C2MD23</accession>
<dbReference type="InterPro" id="IPR046342">
    <property type="entry name" value="CBS_dom_sf"/>
</dbReference>
<dbReference type="InterPro" id="IPR002550">
    <property type="entry name" value="CNNM"/>
</dbReference>
<dbReference type="Pfam" id="PF00571">
    <property type="entry name" value="CBS"/>
    <property type="match status" value="1"/>
</dbReference>
<keyword evidence="4 8" id="KW-1133">Transmembrane helix</keyword>
<dbReference type="OrthoDB" id="9798188at2"/>
<sequence length="421" mass="47198">MADTIWLLVYIVLLLLLSGFFSGTEIAYLSADRLRLKLDSNRGGVVGRTLSMLYRRPDRFITSLLVGNNIVLVIYGMLMARLFAPVLTSISSSPVFQITVNSLISTFIIVIFGEYLPKARNRMNPNEQMYRKALPSGFFHILLYPITLFSIGLSKLFMLLLPKGAMPATEEHPKLTTLDLDNYLNMSQSGEGSSDLDTEVKIIQNAIDFSTTQVRDCMIPRNEIVSCEIGTDAETLTSLFISTGLTKIIVYRENIDNVLGYIHSAEMFKGPDWQGRVRTAVFVPESMNGQKLMGILMQRKKSIAIVIDELGGTSGLITLEDLVEEIFGDIEDEHDQNKIVSKHNADGTYTFSGRLEIDDANEQWGLALPTDDEYITIAGLIIHHLERIPVPGEQIVIGKLHFDIIKSTDTRIELVKMWKDL</sequence>
<evidence type="ECO:0000256" key="3">
    <source>
        <dbReference type="ARBA" id="ARBA00022737"/>
    </source>
</evidence>
<dbReference type="EMBL" id="ACLR01000182">
    <property type="protein sequence ID" value="EEK16392.1"/>
    <property type="molecule type" value="Genomic_DNA"/>
</dbReference>
<dbReference type="SUPFAM" id="SSF54631">
    <property type="entry name" value="CBS-domain pair"/>
    <property type="match status" value="1"/>
</dbReference>
<evidence type="ECO:0000256" key="1">
    <source>
        <dbReference type="ARBA" id="ARBA00004141"/>
    </source>
</evidence>
<keyword evidence="5 7" id="KW-0129">CBS domain</keyword>
<dbReference type="AlphaFoldDB" id="C2MD23"/>
<proteinExistence type="predicted"/>
<dbReference type="Gene3D" id="3.10.580.10">
    <property type="entry name" value="CBS-domain"/>
    <property type="match status" value="1"/>
</dbReference>
<dbReference type="InterPro" id="IPR000644">
    <property type="entry name" value="CBS_dom"/>
</dbReference>
<dbReference type="Pfam" id="PF01595">
    <property type="entry name" value="CNNM"/>
    <property type="match status" value="1"/>
</dbReference>
<feature type="transmembrane region" description="Helical" evidence="9">
    <location>
        <begin position="60"/>
        <end position="83"/>
    </location>
</feature>
<evidence type="ECO:0000256" key="8">
    <source>
        <dbReference type="PROSITE-ProRule" id="PRU01193"/>
    </source>
</evidence>
<dbReference type="InterPro" id="IPR016169">
    <property type="entry name" value="FAD-bd_PCMH_sub2"/>
</dbReference>
<feature type="domain" description="CNNM transmembrane" evidence="11">
    <location>
        <begin position="1"/>
        <end position="200"/>
    </location>
</feature>
<dbReference type="GO" id="GO:0005886">
    <property type="term" value="C:plasma membrane"/>
    <property type="evidence" value="ECO:0007669"/>
    <property type="project" value="TreeGrafter"/>
</dbReference>
<evidence type="ECO:0000256" key="9">
    <source>
        <dbReference type="SAM" id="Phobius"/>
    </source>
</evidence>
<evidence type="ECO:0000256" key="5">
    <source>
        <dbReference type="ARBA" id="ARBA00023122"/>
    </source>
</evidence>
<dbReference type="SMART" id="SM01091">
    <property type="entry name" value="CorC_HlyC"/>
    <property type="match status" value="1"/>
</dbReference>
<dbReference type="InterPro" id="IPR044751">
    <property type="entry name" value="Ion_transp-like_CBS"/>
</dbReference>